<evidence type="ECO:0000256" key="1">
    <source>
        <dbReference type="SAM" id="Phobius"/>
    </source>
</evidence>
<keyword evidence="1" id="KW-1133">Transmembrane helix</keyword>
<gene>
    <name evidence="2" type="ORF">TAT_000044600</name>
    <name evidence="3" type="ORF">TAV_000044200</name>
</gene>
<protein>
    <submittedName>
        <fullName evidence="3">Uncharacterized protein</fullName>
    </submittedName>
</protein>
<dbReference type="EMBL" id="UIVT01000001">
    <property type="protein sequence ID" value="SVP88588.1"/>
    <property type="molecule type" value="Genomic_DNA"/>
</dbReference>
<evidence type="ECO:0000313" key="2">
    <source>
        <dbReference type="EMBL" id="SVP88588.1"/>
    </source>
</evidence>
<dbReference type="AlphaFoldDB" id="A0A3B0MJ63"/>
<dbReference type="EMBL" id="UIVS01000001">
    <property type="protein sequence ID" value="SVP89745.1"/>
    <property type="molecule type" value="Genomic_DNA"/>
</dbReference>
<keyword evidence="1" id="KW-0472">Membrane</keyword>
<evidence type="ECO:0000313" key="3">
    <source>
        <dbReference type="EMBL" id="SVP89745.1"/>
    </source>
</evidence>
<feature type="transmembrane region" description="Helical" evidence="1">
    <location>
        <begin position="12"/>
        <end position="33"/>
    </location>
</feature>
<keyword evidence="1" id="KW-0812">Transmembrane</keyword>
<name>A0A3B0MJ63_THEAN</name>
<proteinExistence type="predicted"/>
<organism evidence="3">
    <name type="scientific">Theileria annulata</name>
    <dbReference type="NCBI Taxonomy" id="5874"/>
    <lineage>
        <taxon>Eukaryota</taxon>
        <taxon>Sar</taxon>
        <taxon>Alveolata</taxon>
        <taxon>Apicomplexa</taxon>
        <taxon>Aconoidasida</taxon>
        <taxon>Piroplasmida</taxon>
        <taxon>Theileriidae</taxon>
        <taxon>Theileria</taxon>
    </lineage>
</organism>
<reference evidence="3" key="1">
    <citation type="submission" date="2018-07" db="EMBL/GenBank/DDBJ databases">
        <authorList>
            <person name="Quirk P.G."/>
            <person name="Krulwich T.A."/>
        </authorList>
    </citation>
    <scope>NUCLEOTIDE SEQUENCE</scope>
    <source>
        <strain evidence="3">Anand</strain>
    </source>
</reference>
<accession>A0A3B0MJ63</accession>
<sequence length="1045" mass="120578">MLILFNNNLSKLGIFNLVFVISIFVNYCESFLYNRNGNKSQQPLTHQFHNKIHYSINKCSPDSTNYIEDNTNNVIGLLCSPEKKIEIIKSIYYPILENKSRFSSLFYVTNSHDDLLNVKNLLYYHLNQCFPYFNGINIICNDHISFYRNANITVSEHSILSECLTNFGGVKWEEKGLSMSGRFVKESDIDWFIRDLKFFIFSHFTNQNNFPNALCDDNLRINFDGDFLVPANEFIDSNFITTKEFNNLFNPPNTSTDKSLETPQKLVENSKTFVSDDKLVIFNNFSLNYDMNTDQVNSSLYDDLVLRLLPNCKILGLSNSIYNVNNVVNWLNSLSRPTKVVTLSKSPTFNILTKYGQINPFTTVHTTKSSETLNTIVNEDTVDNANTFDSVTSDAVDTSETTDSVTTNTADTINTSDTSDAVEGVEKIKDPIKMYDMFKKKNNKVKMTSLNPLLDDMVINSIVEALESRGISTYNQLITIIPSARNFFKPYMRVLRRTLAHADSKKRLFNLLKLIVNVRNNKFFSNFIKNFNLYPQIKQLHSPTPAKLVEYINEKGLFPTVIYCFNGTEMVKRYFYDYVNKLGGTGLEDKSQLNLENNLKHFRGTDVVISNKKVEGAKHYIFLDTMLMNKGKIFTLSNEFLYSLTAGSDLVTFTVDLHTLFHNIKSLISPIYLNYSNLYINNGNGMGTLPKIDTTGTMDTTSTMGTISTISTTQTTETNLPTTINTNCVDTINTNGIDVDDNVQFSSNNLVDKFENQDLNSEFGVYLKRCKEKYEKMYPDYFMLKQLLDDLGNRLKELNIDTFQLTQINSKLTSNRRFFRNMSYSIRSKLWFRGKLILKILKRFKNNICIIQGIDNQHYSTSYNVSQFIGDFIKRKLTVTKDEDCLLLKNVSTGNYIIPESLFLKDIISIGQGKLEYPDQVYPILARFQNDKLRTATFENDLNEYITVHDPVIRFFGNEDLKLQKLSQFTPKRLLNLINRRITNYKEDCKLLMDLIYNNSNVNSMINNDIVRLVNDYIKLDKKYKRRNLEAVIKSYQFKNTFYGK</sequence>
<dbReference type="VEuPathDB" id="PiroplasmaDB:TA20830"/>